<evidence type="ECO:0000313" key="3">
    <source>
        <dbReference type="EMBL" id="KGO06962.1"/>
    </source>
</evidence>
<dbReference type="PANTHER" id="PTHR35024:SF4">
    <property type="entry name" value="POLYMER-FORMING CYTOSKELETAL PROTEIN"/>
    <property type="match status" value="1"/>
</dbReference>
<sequence>MFSDNKKGKGPALTNQQNRISQGTTLKGDVTSEGGFRIDGVIEGNITAPNKIVIGKTGVVTGTVICNDADVEGKIVGRLEIKNLLSIKTSAHIEGEVITGKLAVEPGATFNASCEMKGNLKSLSNAKGKGERSA</sequence>
<accession>A0A0A2GUQ7</accession>
<comment type="caution">
    <text evidence="3">The sequence shown here is derived from an EMBL/GenBank/DDBJ whole genome shotgun (WGS) entry which is preliminary data.</text>
</comment>
<dbReference type="AlphaFoldDB" id="A0A0A2GUQ7"/>
<name>A0A0A2GUQ7_9FLAO</name>
<proteinExistence type="inferred from homology"/>
<dbReference type="InterPro" id="IPR007607">
    <property type="entry name" value="BacA/B"/>
</dbReference>
<dbReference type="EMBL" id="JSAQ01000001">
    <property type="protein sequence ID" value="KGO06962.1"/>
    <property type="molecule type" value="Genomic_DNA"/>
</dbReference>
<evidence type="ECO:0000313" key="4">
    <source>
        <dbReference type="Proteomes" id="UP000030140"/>
    </source>
</evidence>
<gene>
    <name evidence="3" type="ORF">NV36_09000</name>
</gene>
<dbReference type="Pfam" id="PF04519">
    <property type="entry name" value="Bactofilin"/>
    <property type="match status" value="1"/>
</dbReference>
<dbReference type="RefSeq" id="WP_035326305.1">
    <property type="nucleotide sequence ID" value="NZ_CP015125.1"/>
</dbReference>
<feature type="compositionally biased region" description="Polar residues" evidence="2">
    <location>
        <begin position="13"/>
        <end position="25"/>
    </location>
</feature>
<feature type="region of interest" description="Disordered" evidence="2">
    <location>
        <begin position="1"/>
        <end position="28"/>
    </location>
</feature>
<keyword evidence="4" id="KW-1185">Reference proteome</keyword>
<dbReference type="Proteomes" id="UP000030140">
    <property type="component" value="Unassembled WGS sequence"/>
</dbReference>
<evidence type="ECO:0000256" key="2">
    <source>
        <dbReference type="SAM" id="MobiDB-lite"/>
    </source>
</evidence>
<reference evidence="3 4" key="1">
    <citation type="submission" date="2014-10" db="EMBL/GenBank/DDBJ databases">
        <title>Draft genome sequence of the proteorhodopsin-containing marine bacterium Dokdonia donghaensis.</title>
        <authorList>
            <person name="Gomez-Consarnau L."/>
            <person name="Gonzalez J.M."/>
            <person name="Riedel T."/>
            <person name="Jaenicke S."/>
            <person name="Wagner-Doebler I."/>
            <person name="Fuhrman J.A."/>
        </authorList>
    </citation>
    <scope>NUCLEOTIDE SEQUENCE [LARGE SCALE GENOMIC DNA]</scope>
    <source>
        <strain evidence="3 4">DSW-1</strain>
    </source>
</reference>
<organism evidence="3 4">
    <name type="scientific">Dokdonia donghaensis DSW-1</name>
    <dbReference type="NCBI Taxonomy" id="1300343"/>
    <lineage>
        <taxon>Bacteria</taxon>
        <taxon>Pseudomonadati</taxon>
        <taxon>Bacteroidota</taxon>
        <taxon>Flavobacteriia</taxon>
        <taxon>Flavobacteriales</taxon>
        <taxon>Flavobacteriaceae</taxon>
        <taxon>Dokdonia</taxon>
    </lineage>
</organism>
<dbReference type="PATRIC" id="fig|1300343.5.peg.680"/>
<protein>
    <recommendedName>
        <fullName evidence="5">Integral membrane protein CcmA involved in cell shape determination</fullName>
    </recommendedName>
</protein>
<dbReference type="OrthoDB" id="5432602at2"/>
<dbReference type="KEGG" id="ddo:I597_0670"/>
<evidence type="ECO:0008006" key="5">
    <source>
        <dbReference type="Google" id="ProtNLM"/>
    </source>
</evidence>
<dbReference type="PANTHER" id="PTHR35024">
    <property type="entry name" value="HYPOTHETICAL CYTOSOLIC PROTEIN"/>
    <property type="match status" value="1"/>
</dbReference>
<evidence type="ECO:0000256" key="1">
    <source>
        <dbReference type="ARBA" id="ARBA00044755"/>
    </source>
</evidence>
<comment type="similarity">
    <text evidence="1">Belongs to the bactofilin family.</text>
</comment>